<gene>
    <name evidence="15" type="ORF">LOTGIDRAFT_136147</name>
</gene>
<comment type="function">
    <text evidence="2">Actins are highly conserved proteins that are involved in various types of cell motility and are ubiquitously expressed in all eukaryotic cells.</text>
</comment>
<organism evidence="15 16">
    <name type="scientific">Lottia gigantea</name>
    <name type="common">Giant owl limpet</name>
    <dbReference type="NCBI Taxonomy" id="225164"/>
    <lineage>
        <taxon>Eukaryota</taxon>
        <taxon>Metazoa</taxon>
        <taxon>Spiralia</taxon>
        <taxon>Lophotrochozoa</taxon>
        <taxon>Mollusca</taxon>
        <taxon>Gastropoda</taxon>
        <taxon>Patellogastropoda</taxon>
        <taxon>Lottioidea</taxon>
        <taxon>Lottiidae</taxon>
        <taxon>Lottia</taxon>
    </lineage>
</organism>
<keyword evidence="9" id="KW-0804">Transcription</keyword>
<evidence type="ECO:0000256" key="2">
    <source>
        <dbReference type="ARBA" id="ARBA00003520"/>
    </source>
</evidence>
<evidence type="ECO:0000256" key="9">
    <source>
        <dbReference type="ARBA" id="ARBA00023163"/>
    </source>
</evidence>
<protein>
    <recommendedName>
        <fullName evidence="5">Actin-related protein 5</fullName>
    </recommendedName>
</protein>
<keyword evidence="8 14" id="KW-0175">Coiled coil</keyword>
<evidence type="ECO:0000313" key="15">
    <source>
        <dbReference type="EMBL" id="ESP04525.1"/>
    </source>
</evidence>
<evidence type="ECO:0000256" key="7">
    <source>
        <dbReference type="ARBA" id="ARBA00023015"/>
    </source>
</evidence>
<dbReference type="InterPro" id="IPR043129">
    <property type="entry name" value="ATPase_NBD"/>
</dbReference>
<dbReference type="FunFam" id="3.30.420.40:FF:000237">
    <property type="entry name" value="Actin-related protein 5"/>
    <property type="match status" value="1"/>
</dbReference>
<keyword evidence="7" id="KW-0805">Transcription regulation</keyword>
<dbReference type="KEGG" id="lgi:LOTGIDRAFT_136147"/>
<dbReference type="OrthoDB" id="7340501at2759"/>
<evidence type="ECO:0000256" key="12">
    <source>
        <dbReference type="ARBA" id="ARBA00023242"/>
    </source>
</evidence>
<comment type="subcellular location">
    <subcellularLocation>
        <location evidence="3">Nucleus</location>
    </subcellularLocation>
</comment>
<evidence type="ECO:0000256" key="13">
    <source>
        <dbReference type="ARBA" id="ARBA00061816"/>
    </source>
</evidence>
<name>V4CQ04_LOTGI</name>
<dbReference type="Proteomes" id="UP000030746">
    <property type="component" value="Unassembled WGS sequence"/>
</dbReference>
<dbReference type="GO" id="GO:0006281">
    <property type="term" value="P:DNA repair"/>
    <property type="evidence" value="ECO:0007669"/>
    <property type="project" value="UniProtKB-KW"/>
</dbReference>
<dbReference type="FunFam" id="3.30.420.40:FF:000048">
    <property type="entry name" value="ARP5 actin-related protein 5 homolog"/>
    <property type="match status" value="1"/>
</dbReference>
<accession>V4CQ04</accession>
<comment type="function">
    <text evidence="1">Proposed core component of the chromatin remodeling INO80 complex which is involved in transcriptional regulation, DNA replication and probably DNA repair.</text>
</comment>
<comment type="subunit">
    <text evidence="13">Component of the chromatin remodeling Ino80 complex.</text>
</comment>
<evidence type="ECO:0000256" key="1">
    <source>
        <dbReference type="ARBA" id="ARBA00003373"/>
    </source>
</evidence>
<evidence type="ECO:0000313" key="16">
    <source>
        <dbReference type="Proteomes" id="UP000030746"/>
    </source>
</evidence>
<keyword evidence="11" id="KW-0234">DNA repair</keyword>
<dbReference type="GO" id="GO:0019219">
    <property type="term" value="P:regulation of nucleobase-containing compound metabolic process"/>
    <property type="evidence" value="ECO:0007669"/>
    <property type="project" value="UniProtKB-ARBA"/>
</dbReference>
<dbReference type="RefSeq" id="XP_009044856.1">
    <property type="nucleotide sequence ID" value="XM_009046608.1"/>
</dbReference>
<dbReference type="EMBL" id="KB199728">
    <property type="protein sequence ID" value="ESP04525.1"/>
    <property type="molecule type" value="Genomic_DNA"/>
</dbReference>
<dbReference type="CDD" id="cd10211">
    <property type="entry name" value="ASKHA_NBD_Arp5"/>
    <property type="match status" value="1"/>
</dbReference>
<dbReference type="FunFam" id="3.30.420.40:FF:000058">
    <property type="entry name" value="Putative actin-related protein 5"/>
    <property type="match status" value="1"/>
</dbReference>
<evidence type="ECO:0000256" key="3">
    <source>
        <dbReference type="ARBA" id="ARBA00004123"/>
    </source>
</evidence>
<dbReference type="OMA" id="YPFTEHV"/>
<evidence type="ECO:0000256" key="14">
    <source>
        <dbReference type="SAM" id="Coils"/>
    </source>
</evidence>
<keyword evidence="10" id="KW-0233">DNA recombination</keyword>
<reference evidence="15 16" key="1">
    <citation type="journal article" date="2013" name="Nature">
        <title>Insights into bilaterian evolution from three spiralian genomes.</title>
        <authorList>
            <person name="Simakov O."/>
            <person name="Marletaz F."/>
            <person name="Cho S.J."/>
            <person name="Edsinger-Gonzales E."/>
            <person name="Havlak P."/>
            <person name="Hellsten U."/>
            <person name="Kuo D.H."/>
            <person name="Larsson T."/>
            <person name="Lv J."/>
            <person name="Arendt D."/>
            <person name="Savage R."/>
            <person name="Osoegawa K."/>
            <person name="de Jong P."/>
            <person name="Grimwood J."/>
            <person name="Chapman J.A."/>
            <person name="Shapiro H."/>
            <person name="Aerts A."/>
            <person name="Otillar R.P."/>
            <person name="Terry A.Y."/>
            <person name="Boore J.L."/>
            <person name="Grigoriev I.V."/>
            <person name="Lindberg D.R."/>
            <person name="Seaver E.C."/>
            <person name="Weisblat D.A."/>
            <person name="Putnam N.H."/>
            <person name="Rokhsar D.S."/>
        </authorList>
    </citation>
    <scope>NUCLEOTIDE SEQUENCE [LARGE SCALE GENOMIC DNA]</scope>
</reference>
<evidence type="ECO:0000256" key="5">
    <source>
        <dbReference type="ARBA" id="ARBA00021612"/>
    </source>
</evidence>
<dbReference type="SMART" id="SM00268">
    <property type="entry name" value="ACTIN"/>
    <property type="match status" value="1"/>
</dbReference>
<dbReference type="FunFam" id="3.90.640.10:FF:000016">
    <property type="entry name" value="ARP5 actin-related protein 5 homolog"/>
    <property type="match status" value="1"/>
</dbReference>
<feature type="coiled-coil region" evidence="14">
    <location>
        <begin position="287"/>
        <end position="323"/>
    </location>
</feature>
<proteinExistence type="inferred from homology"/>
<evidence type="ECO:0000256" key="11">
    <source>
        <dbReference type="ARBA" id="ARBA00023204"/>
    </source>
</evidence>
<feature type="non-terminal residue" evidence="15">
    <location>
        <position position="1"/>
    </location>
</feature>
<evidence type="ECO:0000256" key="10">
    <source>
        <dbReference type="ARBA" id="ARBA00023172"/>
    </source>
</evidence>
<dbReference type="InterPro" id="IPR004000">
    <property type="entry name" value="Actin"/>
</dbReference>
<keyword evidence="6" id="KW-0227">DNA damage</keyword>
<dbReference type="Pfam" id="PF00022">
    <property type="entry name" value="Actin"/>
    <property type="match status" value="2"/>
</dbReference>
<evidence type="ECO:0000256" key="8">
    <source>
        <dbReference type="ARBA" id="ARBA00023054"/>
    </source>
</evidence>
<dbReference type="Gene3D" id="3.90.640.10">
    <property type="entry name" value="Actin, Chain A, domain 4"/>
    <property type="match status" value="2"/>
</dbReference>
<dbReference type="GO" id="GO:0005634">
    <property type="term" value="C:nucleus"/>
    <property type="evidence" value="ECO:0007669"/>
    <property type="project" value="UniProtKB-SubCell"/>
</dbReference>
<comment type="similarity">
    <text evidence="4">Belongs to the actin family. ARP5 subfamily.</text>
</comment>
<dbReference type="GO" id="GO:0006310">
    <property type="term" value="P:DNA recombination"/>
    <property type="evidence" value="ECO:0007669"/>
    <property type="project" value="UniProtKB-KW"/>
</dbReference>
<dbReference type="PANTHER" id="PTHR11937">
    <property type="entry name" value="ACTIN"/>
    <property type="match status" value="1"/>
</dbReference>
<dbReference type="GeneID" id="20233768"/>
<dbReference type="Gene3D" id="3.30.420.40">
    <property type="match status" value="4"/>
</dbReference>
<keyword evidence="16" id="KW-1185">Reference proteome</keyword>
<dbReference type="CTD" id="20233768"/>
<dbReference type="HOGENOM" id="CLU_008246_1_0_1"/>
<sequence>IYAFNDEKTTPDPVLEYTPKLNQDKTPLIIDNGGYQCRVGWATNEKPAFIFKNITAKQRGKKVRIFLFQQDNEVQIGNDISNIEVVRWNIRTQFDRNIVSMYDVQEQIYDYIFTHLGINTESKVDHPIVLTEAPCNPNISRQQMSELLFECYHIPQVTYGVDSMFSFYYNQPVKDMSNAVIIDCGYQTTHLLPVYNHKLHACNARRLNFGGIHLDTFMQRLLQLKYPGHFTSITLSRCEGLLRDHCYLATDYLSELSQWTSTEYYTENVHKIQLPYVTVSFRSQLTAEQQKERRLQQIKRLKEVNQKRRLEKLKSDEDQLKEMISVQEMMLDGDKQNFTKALYNVGLKTAEELQDAINKLTIGIQRARAKILGVEPPPEEPEELEEEKVLEDRRKNDFLGWLTEVRNKRQKILSSRNLRRKKKADMAKRRTYASQQRMKIITQLAQKSSKKEDTFGQNDADWEVYKEINPEMGTSDSEAEDEKLEELENMLREHDPEFQRELDFGGVPGSDFNLAEYHQLHLAVEKIRVPELLFQPSMVGIEQAGISETLDYVLKKYQPDDQNKLVQCVFLTGGNANLPLFKERLEKDLLEMRPFQSTFHVYKAENPSLDGWLGARKLALSPSFQSSCITRQQYDEMGEGYLTEHFTSNQYFPTPITLPKISSTPPAATLPPS</sequence>
<evidence type="ECO:0000256" key="6">
    <source>
        <dbReference type="ARBA" id="ARBA00022763"/>
    </source>
</evidence>
<dbReference type="AlphaFoldDB" id="V4CQ04"/>
<dbReference type="GO" id="GO:0060255">
    <property type="term" value="P:regulation of macromolecule metabolic process"/>
    <property type="evidence" value="ECO:0007669"/>
    <property type="project" value="UniProtKB-ARBA"/>
</dbReference>
<keyword evidence="12" id="KW-0539">Nucleus</keyword>
<dbReference type="STRING" id="225164.V4CQ04"/>
<dbReference type="SUPFAM" id="SSF53067">
    <property type="entry name" value="Actin-like ATPase domain"/>
    <property type="match status" value="2"/>
</dbReference>
<evidence type="ECO:0000256" key="4">
    <source>
        <dbReference type="ARBA" id="ARBA00006021"/>
    </source>
</evidence>